<organism evidence="2 3">
    <name type="scientific">Compostibacter hankyongensis</name>
    <dbReference type="NCBI Taxonomy" id="1007089"/>
    <lineage>
        <taxon>Bacteria</taxon>
        <taxon>Pseudomonadati</taxon>
        <taxon>Bacteroidota</taxon>
        <taxon>Chitinophagia</taxon>
        <taxon>Chitinophagales</taxon>
        <taxon>Chitinophagaceae</taxon>
        <taxon>Compostibacter</taxon>
    </lineage>
</organism>
<feature type="transmembrane region" description="Helical" evidence="1">
    <location>
        <begin position="12"/>
        <end position="29"/>
    </location>
</feature>
<keyword evidence="3" id="KW-1185">Reference proteome</keyword>
<protein>
    <recommendedName>
        <fullName evidence="4">DUF4199 domain-containing protein</fullName>
    </recommendedName>
</protein>
<comment type="caution">
    <text evidence="2">The sequence shown here is derived from an EMBL/GenBank/DDBJ whole genome shotgun (WGS) entry which is preliminary data.</text>
</comment>
<accession>A0ABP8FPW4</accession>
<sequence length="192" mass="21332">MANRPSSNTGMIFGAIAALVSVLSNYLLYRAGVYYFMSTYQWIGFAVIVLLAVAATLLKRRRQGGYLEFRDALRSAFVVLVIVAVVNVLFQYLLFKVIDPAFDQQVQQERASQYIQMMKRSGASAEKIQEQTATLKEKSKVSIGGSLVGLGTTLIIYFFISLIIAFAVKRKAPDDRRMTPDSPDESLTANPN</sequence>
<evidence type="ECO:0008006" key="4">
    <source>
        <dbReference type="Google" id="ProtNLM"/>
    </source>
</evidence>
<evidence type="ECO:0000313" key="2">
    <source>
        <dbReference type="EMBL" id="GAA4308505.1"/>
    </source>
</evidence>
<dbReference type="InterPro" id="IPR025250">
    <property type="entry name" value="DUF4199"/>
</dbReference>
<evidence type="ECO:0000256" key="1">
    <source>
        <dbReference type="SAM" id="Phobius"/>
    </source>
</evidence>
<proteinExistence type="predicted"/>
<dbReference type="Proteomes" id="UP001501207">
    <property type="component" value="Unassembled WGS sequence"/>
</dbReference>
<dbReference type="RefSeq" id="WP_344978011.1">
    <property type="nucleotide sequence ID" value="NZ_BAABFN010000002.1"/>
</dbReference>
<dbReference type="EMBL" id="BAABFN010000002">
    <property type="protein sequence ID" value="GAA4308505.1"/>
    <property type="molecule type" value="Genomic_DNA"/>
</dbReference>
<feature type="transmembrane region" description="Helical" evidence="1">
    <location>
        <begin position="72"/>
        <end position="94"/>
    </location>
</feature>
<dbReference type="Pfam" id="PF13858">
    <property type="entry name" value="DUF4199"/>
    <property type="match status" value="1"/>
</dbReference>
<feature type="transmembrane region" description="Helical" evidence="1">
    <location>
        <begin position="41"/>
        <end position="60"/>
    </location>
</feature>
<evidence type="ECO:0000313" key="3">
    <source>
        <dbReference type="Proteomes" id="UP001501207"/>
    </source>
</evidence>
<keyword evidence="1" id="KW-0812">Transmembrane</keyword>
<keyword evidence="1" id="KW-1133">Transmembrane helix</keyword>
<name>A0ABP8FPW4_9BACT</name>
<reference evidence="3" key="1">
    <citation type="journal article" date="2019" name="Int. J. Syst. Evol. Microbiol.">
        <title>The Global Catalogue of Microorganisms (GCM) 10K type strain sequencing project: providing services to taxonomists for standard genome sequencing and annotation.</title>
        <authorList>
            <consortium name="The Broad Institute Genomics Platform"/>
            <consortium name="The Broad Institute Genome Sequencing Center for Infectious Disease"/>
            <person name="Wu L."/>
            <person name="Ma J."/>
        </authorList>
    </citation>
    <scope>NUCLEOTIDE SEQUENCE [LARGE SCALE GENOMIC DNA]</scope>
    <source>
        <strain evidence="3">JCM 17664</strain>
    </source>
</reference>
<keyword evidence="1" id="KW-0472">Membrane</keyword>
<feature type="transmembrane region" description="Helical" evidence="1">
    <location>
        <begin position="147"/>
        <end position="168"/>
    </location>
</feature>
<gene>
    <name evidence="2" type="ORF">GCM10023143_15880</name>
</gene>